<keyword evidence="4 6" id="KW-0378">Hydrolase</keyword>
<dbReference type="PANTHER" id="PTHR11452">
    <property type="entry name" value="ALPHA-GALACTOSIDASE/ALPHA-N-ACETYLGALACTOSAMINIDASE"/>
    <property type="match status" value="1"/>
</dbReference>
<gene>
    <name evidence="8" type="ORF">FNAPI_13999</name>
</gene>
<keyword evidence="5 6" id="KW-0326">Glycosidase</keyword>
<sequence>MKSFLFVLLSATLGLAAKVLAQKPQMGWNSWNSFKLNVSDELVRSTADAFIDTGLAKLGYDHVLIDDGWQD</sequence>
<dbReference type="PANTHER" id="PTHR11452:SF75">
    <property type="entry name" value="ALPHA-GALACTOSIDASE MEL1"/>
    <property type="match status" value="1"/>
</dbReference>
<dbReference type="Proteomes" id="UP000574317">
    <property type="component" value="Unassembled WGS sequence"/>
</dbReference>
<comment type="similarity">
    <text evidence="2 6">Belongs to the glycosyl hydrolase 27 family.</text>
</comment>
<feature type="chain" id="PRO_5034426137" description="Alpha-galactosidase" evidence="7">
    <location>
        <begin position="22"/>
        <end position="71"/>
    </location>
</feature>
<evidence type="ECO:0000256" key="6">
    <source>
        <dbReference type="RuleBase" id="RU361168"/>
    </source>
</evidence>
<reference evidence="8 9" key="1">
    <citation type="submission" date="2020-05" db="EMBL/GenBank/DDBJ databases">
        <title>Identification and distribution of gene clusters putatively required for synthesis of sphingolipid metabolism inhibitors in phylogenetically diverse species of the filamentous fungus Fusarium.</title>
        <authorList>
            <person name="Kim H.-S."/>
            <person name="Busman M."/>
            <person name="Brown D.W."/>
            <person name="Divon H."/>
            <person name="Uhlig S."/>
            <person name="Proctor R.H."/>
        </authorList>
    </citation>
    <scope>NUCLEOTIDE SEQUENCE [LARGE SCALE GENOMIC DNA]</scope>
    <source>
        <strain evidence="8 9">NRRL 25196</strain>
    </source>
</reference>
<dbReference type="GO" id="GO:0005975">
    <property type="term" value="P:carbohydrate metabolic process"/>
    <property type="evidence" value="ECO:0007669"/>
    <property type="project" value="InterPro"/>
</dbReference>
<keyword evidence="9" id="KW-1185">Reference proteome</keyword>
<feature type="non-terminal residue" evidence="8">
    <location>
        <position position="1"/>
    </location>
</feature>
<dbReference type="AlphaFoldDB" id="A0A8H5I2W6"/>
<evidence type="ECO:0000256" key="5">
    <source>
        <dbReference type="ARBA" id="ARBA00023295"/>
    </source>
</evidence>
<dbReference type="PRINTS" id="PR00740">
    <property type="entry name" value="GLHYDRLASE27"/>
</dbReference>
<proteinExistence type="inferred from homology"/>
<evidence type="ECO:0000256" key="1">
    <source>
        <dbReference type="ARBA" id="ARBA00001255"/>
    </source>
</evidence>
<dbReference type="GO" id="GO:0004557">
    <property type="term" value="F:alpha-galactosidase activity"/>
    <property type="evidence" value="ECO:0007669"/>
    <property type="project" value="UniProtKB-EC"/>
</dbReference>
<keyword evidence="6" id="KW-1015">Disulfide bond</keyword>
<accession>A0A8H5I2W6</accession>
<keyword evidence="7" id="KW-0732">Signal</keyword>
<dbReference type="EMBL" id="JAAOAO010001125">
    <property type="protein sequence ID" value="KAF5529078.1"/>
    <property type="molecule type" value="Genomic_DNA"/>
</dbReference>
<evidence type="ECO:0000256" key="3">
    <source>
        <dbReference type="ARBA" id="ARBA00012755"/>
    </source>
</evidence>
<comment type="catalytic activity">
    <reaction evidence="1 6">
        <text>Hydrolysis of terminal, non-reducing alpha-D-galactose residues in alpha-D-galactosides, including galactose oligosaccharides, galactomannans and galactolipids.</text>
        <dbReference type="EC" id="3.2.1.22"/>
    </reaction>
</comment>
<dbReference type="InterPro" id="IPR017853">
    <property type="entry name" value="GH"/>
</dbReference>
<organism evidence="8 9">
    <name type="scientific">Fusarium napiforme</name>
    <dbReference type="NCBI Taxonomy" id="42672"/>
    <lineage>
        <taxon>Eukaryota</taxon>
        <taxon>Fungi</taxon>
        <taxon>Dikarya</taxon>
        <taxon>Ascomycota</taxon>
        <taxon>Pezizomycotina</taxon>
        <taxon>Sordariomycetes</taxon>
        <taxon>Hypocreomycetidae</taxon>
        <taxon>Hypocreales</taxon>
        <taxon>Nectriaceae</taxon>
        <taxon>Fusarium</taxon>
        <taxon>Fusarium fujikuroi species complex</taxon>
    </lineage>
</organism>
<dbReference type="InterPro" id="IPR013785">
    <property type="entry name" value="Aldolase_TIM"/>
</dbReference>
<name>A0A8H5I2W6_9HYPO</name>
<dbReference type="SUPFAM" id="SSF51445">
    <property type="entry name" value="(Trans)glycosidases"/>
    <property type="match status" value="1"/>
</dbReference>
<dbReference type="InterPro" id="IPR002241">
    <property type="entry name" value="Glyco_hydro_27"/>
</dbReference>
<evidence type="ECO:0000256" key="4">
    <source>
        <dbReference type="ARBA" id="ARBA00022801"/>
    </source>
</evidence>
<feature type="signal peptide" evidence="7">
    <location>
        <begin position="1"/>
        <end position="21"/>
    </location>
</feature>
<comment type="caution">
    <text evidence="8">The sequence shown here is derived from an EMBL/GenBank/DDBJ whole genome shotgun (WGS) entry which is preliminary data.</text>
</comment>
<evidence type="ECO:0000256" key="7">
    <source>
        <dbReference type="SAM" id="SignalP"/>
    </source>
</evidence>
<protein>
    <recommendedName>
        <fullName evidence="3 6">Alpha-galactosidase</fullName>
        <ecNumber evidence="3 6">3.2.1.22</ecNumber>
    </recommendedName>
    <alternativeName>
        <fullName evidence="6">Melibiase</fullName>
    </alternativeName>
</protein>
<evidence type="ECO:0000313" key="9">
    <source>
        <dbReference type="Proteomes" id="UP000574317"/>
    </source>
</evidence>
<dbReference type="Gene3D" id="3.20.20.70">
    <property type="entry name" value="Aldolase class I"/>
    <property type="match status" value="1"/>
</dbReference>
<dbReference type="EC" id="3.2.1.22" evidence="3 6"/>
<evidence type="ECO:0000256" key="2">
    <source>
        <dbReference type="ARBA" id="ARBA00009743"/>
    </source>
</evidence>
<evidence type="ECO:0000313" key="8">
    <source>
        <dbReference type="EMBL" id="KAF5529078.1"/>
    </source>
</evidence>